<organism evidence="1 2">
    <name type="scientific">Trichonephila clavipes</name>
    <name type="common">Golden silk orbweaver</name>
    <name type="synonym">Nephila clavipes</name>
    <dbReference type="NCBI Taxonomy" id="2585209"/>
    <lineage>
        <taxon>Eukaryota</taxon>
        <taxon>Metazoa</taxon>
        <taxon>Ecdysozoa</taxon>
        <taxon>Arthropoda</taxon>
        <taxon>Chelicerata</taxon>
        <taxon>Arachnida</taxon>
        <taxon>Araneae</taxon>
        <taxon>Araneomorphae</taxon>
        <taxon>Entelegynae</taxon>
        <taxon>Araneoidea</taxon>
        <taxon>Nephilidae</taxon>
        <taxon>Trichonephila</taxon>
    </lineage>
</organism>
<evidence type="ECO:0000313" key="2">
    <source>
        <dbReference type="Proteomes" id="UP000887159"/>
    </source>
</evidence>
<protein>
    <submittedName>
        <fullName evidence="1">Uncharacterized protein</fullName>
    </submittedName>
</protein>
<evidence type="ECO:0000313" key="1">
    <source>
        <dbReference type="EMBL" id="GFY04500.1"/>
    </source>
</evidence>
<proteinExistence type="predicted"/>
<accession>A0A8X6S4H9</accession>
<gene>
    <name evidence="1" type="ORF">TNCV_4415871</name>
</gene>
<dbReference type="Proteomes" id="UP000887159">
    <property type="component" value="Unassembled WGS sequence"/>
</dbReference>
<comment type="caution">
    <text evidence="1">The sequence shown here is derived from an EMBL/GenBank/DDBJ whole genome shotgun (WGS) entry which is preliminary data.</text>
</comment>
<name>A0A8X6S4H9_TRICX</name>
<sequence>MKLKYPRKGVAHVSSGFFLWSMPSWSRHGPHKRILVSHWLLIWGGWKFVVEGVKAHQTEGWMRKHSEERYCFLDRRLYGVRWRTLRQRVQGGGRGLPGGQGRPLGVGARARILQATSEGVYHPDLQYMERREESHDSTETSPAERQTVDEIIIWLSLNATLSTL</sequence>
<keyword evidence="2" id="KW-1185">Reference proteome</keyword>
<dbReference type="AlphaFoldDB" id="A0A8X6S4H9"/>
<reference evidence="1" key="1">
    <citation type="submission" date="2020-08" db="EMBL/GenBank/DDBJ databases">
        <title>Multicomponent nature underlies the extraordinary mechanical properties of spider dragline silk.</title>
        <authorList>
            <person name="Kono N."/>
            <person name="Nakamura H."/>
            <person name="Mori M."/>
            <person name="Yoshida Y."/>
            <person name="Ohtoshi R."/>
            <person name="Malay A.D."/>
            <person name="Moran D.A.P."/>
            <person name="Tomita M."/>
            <person name="Numata K."/>
            <person name="Arakawa K."/>
        </authorList>
    </citation>
    <scope>NUCLEOTIDE SEQUENCE</scope>
</reference>
<dbReference type="EMBL" id="BMAU01021244">
    <property type="protein sequence ID" value="GFY04500.1"/>
    <property type="molecule type" value="Genomic_DNA"/>
</dbReference>